<dbReference type="EMBL" id="MU005765">
    <property type="protein sequence ID" value="KAF2713080.1"/>
    <property type="molecule type" value="Genomic_DNA"/>
</dbReference>
<keyword evidence="2" id="KW-1185">Reference proteome</keyword>
<name>A0A6G1KJW3_9PLEO</name>
<accession>A0A6G1KJW3</accession>
<evidence type="ECO:0000313" key="2">
    <source>
        <dbReference type="Proteomes" id="UP000799428"/>
    </source>
</evidence>
<organism evidence="1 2">
    <name type="scientific">Pleomassaria siparia CBS 279.74</name>
    <dbReference type="NCBI Taxonomy" id="1314801"/>
    <lineage>
        <taxon>Eukaryota</taxon>
        <taxon>Fungi</taxon>
        <taxon>Dikarya</taxon>
        <taxon>Ascomycota</taxon>
        <taxon>Pezizomycotina</taxon>
        <taxon>Dothideomycetes</taxon>
        <taxon>Pleosporomycetidae</taxon>
        <taxon>Pleosporales</taxon>
        <taxon>Pleomassariaceae</taxon>
        <taxon>Pleomassaria</taxon>
    </lineage>
</organism>
<gene>
    <name evidence="1" type="ORF">K504DRAFT_129840</name>
</gene>
<proteinExistence type="predicted"/>
<evidence type="ECO:0000313" key="1">
    <source>
        <dbReference type="EMBL" id="KAF2713080.1"/>
    </source>
</evidence>
<sequence length="112" mass="12872">MIEGDEKFVCVEKRIFELHALFFRFQRQRLSRRAGVLLRSKCESRRVWRGTCGACLIALLGHDSNEQCSATLAPPPFYGNNPPETTCNSITAMMHHDKFQFHLKNSLTPLFT</sequence>
<reference evidence="1" key="1">
    <citation type="journal article" date="2020" name="Stud. Mycol.">
        <title>101 Dothideomycetes genomes: a test case for predicting lifestyles and emergence of pathogens.</title>
        <authorList>
            <person name="Haridas S."/>
            <person name="Albert R."/>
            <person name="Binder M."/>
            <person name="Bloem J."/>
            <person name="Labutti K."/>
            <person name="Salamov A."/>
            <person name="Andreopoulos B."/>
            <person name="Baker S."/>
            <person name="Barry K."/>
            <person name="Bills G."/>
            <person name="Bluhm B."/>
            <person name="Cannon C."/>
            <person name="Castanera R."/>
            <person name="Culley D."/>
            <person name="Daum C."/>
            <person name="Ezra D."/>
            <person name="Gonzalez J."/>
            <person name="Henrissat B."/>
            <person name="Kuo A."/>
            <person name="Liang C."/>
            <person name="Lipzen A."/>
            <person name="Lutzoni F."/>
            <person name="Magnuson J."/>
            <person name="Mondo S."/>
            <person name="Nolan M."/>
            <person name="Ohm R."/>
            <person name="Pangilinan J."/>
            <person name="Park H.-J."/>
            <person name="Ramirez L."/>
            <person name="Alfaro M."/>
            <person name="Sun H."/>
            <person name="Tritt A."/>
            <person name="Yoshinaga Y."/>
            <person name="Zwiers L.-H."/>
            <person name="Turgeon B."/>
            <person name="Goodwin S."/>
            <person name="Spatafora J."/>
            <person name="Crous P."/>
            <person name="Grigoriev I."/>
        </authorList>
    </citation>
    <scope>NUCLEOTIDE SEQUENCE</scope>
    <source>
        <strain evidence="1">CBS 279.74</strain>
    </source>
</reference>
<protein>
    <submittedName>
        <fullName evidence="1">Uncharacterized protein</fullName>
    </submittedName>
</protein>
<dbReference type="AlphaFoldDB" id="A0A6G1KJW3"/>
<dbReference type="Proteomes" id="UP000799428">
    <property type="component" value="Unassembled WGS sequence"/>
</dbReference>